<keyword evidence="3" id="KW-1185">Reference proteome</keyword>
<accession>A0AAN9Q199</accession>
<reference evidence="2 3" key="1">
    <citation type="submission" date="2024-01" db="EMBL/GenBank/DDBJ databases">
        <title>The genomes of 5 underutilized Papilionoideae crops provide insights into root nodulation and disease resistance.</title>
        <authorList>
            <person name="Yuan L."/>
        </authorList>
    </citation>
    <scope>NUCLEOTIDE SEQUENCE [LARGE SCALE GENOMIC DNA]</scope>
    <source>
        <strain evidence="2">LY-2023</strain>
        <tissue evidence="2">Leaf</tissue>
    </source>
</reference>
<comment type="caution">
    <text evidence="2">The sequence shown here is derived from an EMBL/GenBank/DDBJ whole genome shotgun (WGS) entry which is preliminary data.</text>
</comment>
<evidence type="ECO:0000313" key="3">
    <source>
        <dbReference type="Proteomes" id="UP001359559"/>
    </source>
</evidence>
<evidence type="ECO:0000313" key="2">
    <source>
        <dbReference type="EMBL" id="KAK7318771.1"/>
    </source>
</evidence>
<protein>
    <submittedName>
        <fullName evidence="2">Uncharacterized protein</fullName>
    </submittedName>
</protein>
<dbReference type="AlphaFoldDB" id="A0AAN9Q199"/>
<feature type="transmembrane region" description="Helical" evidence="1">
    <location>
        <begin position="25"/>
        <end position="50"/>
    </location>
</feature>
<organism evidence="2 3">
    <name type="scientific">Clitoria ternatea</name>
    <name type="common">Butterfly pea</name>
    <dbReference type="NCBI Taxonomy" id="43366"/>
    <lineage>
        <taxon>Eukaryota</taxon>
        <taxon>Viridiplantae</taxon>
        <taxon>Streptophyta</taxon>
        <taxon>Embryophyta</taxon>
        <taxon>Tracheophyta</taxon>
        <taxon>Spermatophyta</taxon>
        <taxon>Magnoliopsida</taxon>
        <taxon>eudicotyledons</taxon>
        <taxon>Gunneridae</taxon>
        <taxon>Pentapetalae</taxon>
        <taxon>rosids</taxon>
        <taxon>fabids</taxon>
        <taxon>Fabales</taxon>
        <taxon>Fabaceae</taxon>
        <taxon>Papilionoideae</taxon>
        <taxon>50 kb inversion clade</taxon>
        <taxon>NPAAA clade</taxon>
        <taxon>indigoferoid/millettioid clade</taxon>
        <taxon>Phaseoleae</taxon>
        <taxon>Clitoria</taxon>
    </lineage>
</organism>
<gene>
    <name evidence="2" type="ORF">RJT34_03478</name>
</gene>
<keyword evidence="1" id="KW-1133">Transmembrane helix</keyword>
<proteinExistence type="predicted"/>
<dbReference type="EMBL" id="JAYKXN010000001">
    <property type="protein sequence ID" value="KAK7318771.1"/>
    <property type="molecule type" value="Genomic_DNA"/>
</dbReference>
<dbReference type="Proteomes" id="UP001359559">
    <property type="component" value="Unassembled WGS sequence"/>
</dbReference>
<sequence length="68" mass="8001">MWPKQSKHRMKCLVSNSKYHIEMSAFYLCIVSHSFYLVLSSLAFVASLHLEMLLLFNTLYIKVSLKLF</sequence>
<evidence type="ECO:0000256" key="1">
    <source>
        <dbReference type="SAM" id="Phobius"/>
    </source>
</evidence>
<keyword evidence="1" id="KW-0472">Membrane</keyword>
<name>A0AAN9Q199_CLITE</name>
<keyword evidence="1" id="KW-0812">Transmembrane</keyword>